<evidence type="ECO:0000256" key="1">
    <source>
        <dbReference type="ARBA" id="ARBA00022679"/>
    </source>
</evidence>
<dbReference type="CDD" id="cd14014">
    <property type="entry name" value="STKc_PknB_like"/>
    <property type="match status" value="1"/>
</dbReference>
<keyword evidence="2 5" id="KW-0547">Nucleotide-binding</keyword>
<comment type="caution">
    <text evidence="8">The sequence shown here is derived from an EMBL/GenBank/DDBJ whole genome shotgun (WGS) entry which is preliminary data.</text>
</comment>
<feature type="domain" description="Protein kinase" evidence="7">
    <location>
        <begin position="82"/>
        <end position="353"/>
    </location>
</feature>
<keyword evidence="3 8" id="KW-0418">Kinase</keyword>
<evidence type="ECO:0000256" key="4">
    <source>
        <dbReference type="ARBA" id="ARBA00022840"/>
    </source>
</evidence>
<keyword evidence="1 8" id="KW-0808">Transferase</keyword>
<name>A0A841HRW8_9GAMM</name>
<dbReference type="SUPFAM" id="SSF48452">
    <property type="entry name" value="TPR-like"/>
    <property type="match status" value="1"/>
</dbReference>
<dbReference type="InterPro" id="IPR008271">
    <property type="entry name" value="Ser/Thr_kinase_AS"/>
</dbReference>
<sequence>MTRNPQQRWREISRYLDEALDLPESERAGWLEDLDRREPTIASEVRNLLADRDRLGEQPLLNDGRSAAMPRQGLVGQHLGAYALDSVIGAGGMGTVWLAHRNDGRYEGRAAVKLLNAALLGKPAELRFAREGSVLAKLHHINIAQLIDAGVAPSGQPYLILEYIEGDRIDRYVQQRDLDVDARVRLFLDVLAAVAHAHSHLIVHRDIKPSNIMVTRDGVVKLLDFGIATLLGPEDAELTREFDAALTPEYAAPEQLLKLPVTTATDVYALGLVLFVLLAGEHPLNLRGKDFTEVARATLDGEIPRPSQRASHPALERSLRGDLDNIVAKALKRDPSDRYQTAEALAEDLRRFLTCQPVSARPDSFFYRAGKFTRRHRGGVLAGAMMAIVLAGATIITTLQMLEARKQRDAAVYQSQRAEFQARFAYHIMSEVGGDGQPVTIRQLMEKGVEVLEKSYRDDPRFVIGMLVNISGRYMDLGDTDNEHAVLVKAEKLARELDDPERIAFVQCNTVETELAAGRPDEARARMQDGLAQLAKLPNPPYQRQTECGAAQARLLWAEGDLPGAIDAASSIALMLEQRNETDDLLYQTLSSMLDVMLSLEGRRKEAREWNRKLIETLERLEGDTTISMSTAHHNQAGHLFDAGEVRAAFDVQRKLVERIVEQQGLDTLTAAYAHKLGLYQVLVEESDAGFSWLDRAVDSAAANSEVRSQIGALLSRARASLVLRRHERVLADLAAAEKLAKQNPGENAAPLRSMRLIHAELLEAQGDFRGSLAQVDAILAEIGYPKVRVASQLASMLTVKARVELALGRNDAALATARDAVSIARDNAPKPDESAHVGSALMTLAQVQRASGDHETARATAERAAVAFGGGMGPQHSLTRGAEGFE</sequence>
<dbReference type="AlphaFoldDB" id="A0A841HRW8"/>
<dbReference type="Gene3D" id="1.25.40.10">
    <property type="entry name" value="Tetratricopeptide repeat domain"/>
    <property type="match status" value="2"/>
</dbReference>
<dbReference type="GO" id="GO:0004674">
    <property type="term" value="F:protein serine/threonine kinase activity"/>
    <property type="evidence" value="ECO:0007669"/>
    <property type="project" value="UniProtKB-EC"/>
</dbReference>
<evidence type="ECO:0000256" key="6">
    <source>
        <dbReference type="SAM" id="Phobius"/>
    </source>
</evidence>
<evidence type="ECO:0000259" key="7">
    <source>
        <dbReference type="PROSITE" id="PS50011"/>
    </source>
</evidence>
<reference evidence="8 9" key="1">
    <citation type="submission" date="2020-08" db="EMBL/GenBank/DDBJ databases">
        <title>Genomic Encyclopedia of Type Strains, Phase IV (KMG-IV): sequencing the most valuable type-strain genomes for metagenomic binning, comparative biology and taxonomic classification.</title>
        <authorList>
            <person name="Goeker M."/>
        </authorList>
    </citation>
    <scope>NUCLEOTIDE SEQUENCE [LARGE SCALE GENOMIC DNA]</scope>
    <source>
        <strain evidence="8 9">DSM 26723</strain>
    </source>
</reference>
<feature type="binding site" evidence="5">
    <location>
        <position position="113"/>
    </location>
    <ligand>
        <name>ATP</name>
        <dbReference type="ChEBI" id="CHEBI:30616"/>
    </ligand>
</feature>
<evidence type="ECO:0000256" key="5">
    <source>
        <dbReference type="PROSITE-ProRule" id="PRU10141"/>
    </source>
</evidence>
<evidence type="ECO:0000256" key="2">
    <source>
        <dbReference type="ARBA" id="ARBA00022741"/>
    </source>
</evidence>
<keyword evidence="9" id="KW-1185">Reference proteome</keyword>
<keyword evidence="6" id="KW-1133">Transmembrane helix</keyword>
<evidence type="ECO:0000313" key="9">
    <source>
        <dbReference type="Proteomes" id="UP000588068"/>
    </source>
</evidence>
<proteinExistence type="predicted"/>
<dbReference type="PANTHER" id="PTHR43289:SF34">
    <property type="entry name" value="SERINE_THREONINE-PROTEIN KINASE YBDM-RELATED"/>
    <property type="match status" value="1"/>
</dbReference>
<dbReference type="InterPro" id="IPR017441">
    <property type="entry name" value="Protein_kinase_ATP_BS"/>
</dbReference>
<dbReference type="InterPro" id="IPR000719">
    <property type="entry name" value="Prot_kinase_dom"/>
</dbReference>
<dbReference type="SMART" id="SM00220">
    <property type="entry name" value="S_TKc"/>
    <property type="match status" value="1"/>
</dbReference>
<keyword evidence="6" id="KW-0812">Transmembrane</keyword>
<dbReference type="Proteomes" id="UP000588068">
    <property type="component" value="Unassembled WGS sequence"/>
</dbReference>
<dbReference type="Pfam" id="PF00069">
    <property type="entry name" value="Pkinase"/>
    <property type="match status" value="1"/>
</dbReference>
<accession>A0A841HRW8</accession>
<dbReference type="Gene3D" id="3.30.200.20">
    <property type="entry name" value="Phosphorylase Kinase, domain 1"/>
    <property type="match status" value="1"/>
</dbReference>
<evidence type="ECO:0000256" key="3">
    <source>
        <dbReference type="ARBA" id="ARBA00022777"/>
    </source>
</evidence>
<dbReference type="Gene3D" id="1.10.510.10">
    <property type="entry name" value="Transferase(Phosphotransferase) domain 1"/>
    <property type="match status" value="1"/>
</dbReference>
<dbReference type="SUPFAM" id="SSF56112">
    <property type="entry name" value="Protein kinase-like (PK-like)"/>
    <property type="match status" value="1"/>
</dbReference>
<evidence type="ECO:0000313" key="8">
    <source>
        <dbReference type="EMBL" id="MBB6095513.1"/>
    </source>
</evidence>
<feature type="transmembrane region" description="Helical" evidence="6">
    <location>
        <begin position="378"/>
        <end position="402"/>
    </location>
</feature>
<dbReference type="GO" id="GO:0005524">
    <property type="term" value="F:ATP binding"/>
    <property type="evidence" value="ECO:0007669"/>
    <property type="project" value="UniProtKB-UniRule"/>
</dbReference>
<dbReference type="PROSITE" id="PS50011">
    <property type="entry name" value="PROTEIN_KINASE_DOM"/>
    <property type="match status" value="1"/>
</dbReference>
<dbReference type="PROSITE" id="PS00107">
    <property type="entry name" value="PROTEIN_KINASE_ATP"/>
    <property type="match status" value="1"/>
</dbReference>
<dbReference type="PANTHER" id="PTHR43289">
    <property type="entry name" value="MITOGEN-ACTIVATED PROTEIN KINASE KINASE KINASE 20-RELATED"/>
    <property type="match status" value="1"/>
</dbReference>
<protein>
    <submittedName>
        <fullName evidence="8">Serine/threonine-protein kinase</fullName>
        <ecNumber evidence="8">2.7.11.1</ecNumber>
    </submittedName>
</protein>
<dbReference type="EC" id="2.7.11.1" evidence="8"/>
<keyword evidence="6" id="KW-0472">Membrane</keyword>
<organism evidence="8 9">
    <name type="scientific">Povalibacter uvarum</name>
    <dbReference type="NCBI Taxonomy" id="732238"/>
    <lineage>
        <taxon>Bacteria</taxon>
        <taxon>Pseudomonadati</taxon>
        <taxon>Pseudomonadota</taxon>
        <taxon>Gammaproteobacteria</taxon>
        <taxon>Steroidobacterales</taxon>
        <taxon>Steroidobacteraceae</taxon>
        <taxon>Povalibacter</taxon>
    </lineage>
</organism>
<gene>
    <name evidence="8" type="ORF">HNQ60_004403</name>
</gene>
<keyword evidence="4 5" id="KW-0067">ATP-binding</keyword>
<dbReference type="EMBL" id="JACHHZ010000005">
    <property type="protein sequence ID" value="MBB6095513.1"/>
    <property type="molecule type" value="Genomic_DNA"/>
</dbReference>
<dbReference type="PROSITE" id="PS00108">
    <property type="entry name" value="PROTEIN_KINASE_ST"/>
    <property type="match status" value="1"/>
</dbReference>
<dbReference type="InterPro" id="IPR011990">
    <property type="entry name" value="TPR-like_helical_dom_sf"/>
</dbReference>
<dbReference type="RefSeq" id="WP_184334872.1">
    <property type="nucleotide sequence ID" value="NZ_JACHHZ010000005.1"/>
</dbReference>
<dbReference type="InterPro" id="IPR011009">
    <property type="entry name" value="Kinase-like_dom_sf"/>
</dbReference>